<evidence type="ECO:0000259" key="5">
    <source>
        <dbReference type="PROSITE" id="PS51860"/>
    </source>
</evidence>
<feature type="coiled-coil region" evidence="3">
    <location>
        <begin position="95"/>
        <end position="129"/>
    </location>
</feature>
<feature type="region of interest" description="Disordered" evidence="4">
    <location>
        <begin position="739"/>
        <end position="813"/>
    </location>
</feature>
<feature type="region of interest" description="Disordered" evidence="4">
    <location>
        <begin position="136"/>
        <end position="230"/>
    </location>
</feature>
<feature type="compositionally biased region" description="Basic residues" evidence="4">
    <location>
        <begin position="602"/>
        <end position="614"/>
    </location>
</feature>
<protein>
    <recommendedName>
        <fullName evidence="5">REM-1 domain-containing protein</fullName>
    </recommendedName>
</protein>
<feature type="compositionally biased region" description="Basic and acidic residues" evidence="4">
    <location>
        <begin position="788"/>
        <end position="797"/>
    </location>
</feature>
<feature type="domain" description="REM-1" evidence="5">
    <location>
        <begin position="49"/>
        <end position="125"/>
    </location>
</feature>
<dbReference type="InterPro" id="IPR036274">
    <property type="entry name" value="HR1_rpt_sf"/>
</dbReference>
<dbReference type="AlphaFoldDB" id="A0A8J2RI78"/>
<accession>A0A8J2RI78</accession>
<evidence type="ECO:0000256" key="1">
    <source>
        <dbReference type="ARBA" id="ARBA00022737"/>
    </source>
</evidence>
<dbReference type="GO" id="GO:0004674">
    <property type="term" value="F:protein serine/threonine kinase activity"/>
    <property type="evidence" value="ECO:0007669"/>
    <property type="project" value="InterPro"/>
</dbReference>
<feature type="region of interest" description="Disordered" evidence="4">
    <location>
        <begin position="433"/>
        <end position="476"/>
    </location>
</feature>
<reference evidence="6" key="1">
    <citation type="submission" date="2021-11" db="EMBL/GenBank/DDBJ databases">
        <authorList>
            <person name="Schell T."/>
        </authorList>
    </citation>
    <scope>NUCLEOTIDE SEQUENCE</scope>
    <source>
        <strain evidence="6">M5</strain>
    </source>
</reference>
<dbReference type="SMART" id="SM00742">
    <property type="entry name" value="Hr1"/>
    <property type="match status" value="3"/>
</dbReference>
<name>A0A8J2RI78_9CRUS</name>
<organism evidence="6 7">
    <name type="scientific">Daphnia galeata</name>
    <dbReference type="NCBI Taxonomy" id="27404"/>
    <lineage>
        <taxon>Eukaryota</taxon>
        <taxon>Metazoa</taxon>
        <taxon>Ecdysozoa</taxon>
        <taxon>Arthropoda</taxon>
        <taxon>Crustacea</taxon>
        <taxon>Branchiopoda</taxon>
        <taxon>Diplostraca</taxon>
        <taxon>Cladocera</taxon>
        <taxon>Anomopoda</taxon>
        <taxon>Daphniidae</taxon>
        <taxon>Daphnia</taxon>
    </lineage>
</organism>
<feature type="compositionally biased region" description="Basic and acidic residues" evidence="4">
    <location>
        <begin position="746"/>
        <end position="781"/>
    </location>
</feature>
<keyword evidence="2 3" id="KW-0175">Coiled coil</keyword>
<dbReference type="InterPro" id="IPR037313">
    <property type="entry name" value="PKN_HR1_1"/>
</dbReference>
<dbReference type="EMBL" id="CAKKLH010000033">
    <property type="protein sequence ID" value="CAH0100163.1"/>
    <property type="molecule type" value="Genomic_DNA"/>
</dbReference>
<dbReference type="GO" id="GO:0031267">
    <property type="term" value="F:small GTPase binding"/>
    <property type="evidence" value="ECO:0007669"/>
    <property type="project" value="InterPro"/>
</dbReference>
<dbReference type="Gene3D" id="1.10.287.160">
    <property type="entry name" value="HR1 repeat"/>
    <property type="match status" value="3"/>
</dbReference>
<feature type="compositionally biased region" description="Polar residues" evidence="4">
    <location>
        <begin position="862"/>
        <end position="879"/>
    </location>
</feature>
<dbReference type="InterPro" id="IPR011072">
    <property type="entry name" value="HR1_rho-bd"/>
</dbReference>
<keyword evidence="7" id="KW-1185">Reference proteome</keyword>
<sequence>MDYVSSIAALNRVVRHLSQSLMVDKRMALKGDYIRYPALLELSSKYGLQTDVSDASLGQQLEDLREQIRREIRKELKIKEGAENFKKVATDKRSLADVTAMVKKANNKLQELQAELQELDSQILLTQGQGSCGQGGTMMLMNMNTPPAPMSPPVYHNQQSSSVSNSHGGSVSSGGNNSSSTGGGGGNVHHSSTLSSQPSSLGSSNGYETPMSPSDVAVPRPDEGSLSEQRISSLEKQLNIEQKVKQGAENMIQQYCNGPTRDKKLLAEAQQMLADSKAKIEYIKMRIMKVKQVQSEEMDGKGLGDGSRARGDRNCDFGLMTPLEVRIEELRHHLRIESAVVEGAKNVIRLLQSARSTDKKALQEAFEGRFKFMKSCAASPATLAMTDRHCSVSINAYMTLPRTLGGQMVQSTNNGNVQTNGIRFEYSWSNSVPDLSPTPNRRSTSTARVSRPSMDTDPNVFRCNHRKNSSSGYGSGETAAPLMAATLTVSHPAGTCSSMSGDSGRRLTQPYERRCRSTCSITLQTNQEENPVDANRTLQGAATGGYPLHPHHFRRCSEGETWNSHTQMPQLSVPPPPVQSPCPIQSPLPVSPVATASPADKVKRRKDGKKKGRERPRTVHIDVYCTASESETDTCLEESDESNESNTSTGQTVLRADQTGTRVRHIRKKTSLPNGLTTKNGCAPGLKPVLSYRISTKELAEAVERKRMSSKTTDASDLLDDELFRDLTLTDSSVVSLLADSEPESSDTRFSEDSYLDAKESDKTWRSPEKERKRKMLEQRKQQWRAAKSAEKCEESARLASRAMPIRPPSSPDNTLLSATYDLREKFKQQLLGRVGSGGSDRVSRCNSQRCPIVDQIYPSRAQDSSASIQSSRPESTQISSPSYCSSVLGSSSVTDSNSSIDVPVAQLVVPTKFEMPWQWRIQQPTSPVKSPVSGTPSNWTLKKFGRHVGPARNPDCSCAHCLDHFARLRSISKSGGMIRS</sequence>
<dbReference type="OrthoDB" id="6374726at2759"/>
<dbReference type="Proteomes" id="UP000789390">
    <property type="component" value="Unassembled WGS sequence"/>
</dbReference>
<dbReference type="SUPFAM" id="SSF46585">
    <property type="entry name" value="HR1 repeat"/>
    <property type="match status" value="3"/>
</dbReference>
<feature type="compositionally biased region" description="Polar residues" evidence="4">
    <location>
        <begin position="433"/>
        <end position="448"/>
    </location>
</feature>
<feature type="region of interest" description="Disordered" evidence="4">
    <location>
        <begin position="560"/>
        <end position="662"/>
    </location>
</feature>
<evidence type="ECO:0000256" key="2">
    <source>
        <dbReference type="PROSITE-ProRule" id="PRU01207"/>
    </source>
</evidence>
<dbReference type="GO" id="GO:0007165">
    <property type="term" value="P:signal transduction"/>
    <property type="evidence" value="ECO:0007669"/>
    <property type="project" value="InterPro"/>
</dbReference>
<comment type="caution">
    <text evidence="6">The sequence shown here is derived from an EMBL/GenBank/DDBJ whole genome shotgun (WGS) entry which is preliminary data.</text>
</comment>
<feature type="compositionally biased region" description="Low complexity" evidence="4">
    <location>
        <begin position="160"/>
        <end position="180"/>
    </location>
</feature>
<evidence type="ECO:0000313" key="6">
    <source>
        <dbReference type="EMBL" id="CAH0100163.1"/>
    </source>
</evidence>
<feature type="domain" description="REM-1" evidence="5">
    <location>
        <begin position="217"/>
        <end position="296"/>
    </location>
</feature>
<dbReference type="Pfam" id="PF02185">
    <property type="entry name" value="HR1"/>
    <property type="match status" value="3"/>
</dbReference>
<gene>
    <name evidence="6" type="ORF">DGAL_LOCUS2354</name>
</gene>
<dbReference type="CDD" id="cd11623">
    <property type="entry name" value="HR1_PKN_2"/>
    <property type="match status" value="1"/>
</dbReference>
<dbReference type="FunFam" id="1.10.287.160:FF:000003">
    <property type="entry name" value="Putative serine/threonine-protein kinase N2"/>
    <property type="match status" value="1"/>
</dbReference>
<dbReference type="CDD" id="cd11622">
    <property type="entry name" value="HR1_PKN_1"/>
    <property type="match status" value="1"/>
</dbReference>
<feature type="compositionally biased region" description="Low complexity" evidence="4">
    <location>
        <begin position="188"/>
        <end position="204"/>
    </location>
</feature>
<feature type="region of interest" description="Disordered" evidence="4">
    <location>
        <begin position="857"/>
        <end position="883"/>
    </location>
</feature>
<feature type="compositionally biased region" description="Acidic residues" evidence="4">
    <location>
        <begin position="630"/>
        <end position="643"/>
    </location>
</feature>
<evidence type="ECO:0000256" key="4">
    <source>
        <dbReference type="SAM" id="MobiDB-lite"/>
    </source>
</evidence>
<evidence type="ECO:0000256" key="3">
    <source>
        <dbReference type="SAM" id="Coils"/>
    </source>
</evidence>
<dbReference type="PROSITE" id="PS51860">
    <property type="entry name" value="REM_1"/>
    <property type="match status" value="2"/>
</dbReference>
<dbReference type="FunFam" id="1.10.287.160:FF:000002">
    <property type="entry name" value="Putative serine/threonine-protein kinase N2"/>
    <property type="match status" value="1"/>
</dbReference>
<proteinExistence type="predicted"/>
<evidence type="ECO:0000313" key="7">
    <source>
        <dbReference type="Proteomes" id="UP000789390"/>
    </source>
</evidence>
<keyword evidence="1" id="KW-0677">Repeat</keyword>
<feature type="compositionally biased region" description="Pro residues" evidence="4">
    <location>
        <begin position="572"/>
        <end position="590"/>
    </location>
</feature>